<dbReference type="InterPro" id="IPR000843">
    <property type="entry name" value="HTH_LacI"/>
</dbReference>
<protein>
    <submittedName>
        <fullName evidence="5">LacI family transcriptional regulator</fullName>
    </submittedName>
</protein>
<organism evidence="5 6">
    <name type="scientific">Catenuloplanes atrovinosus</name>
    <dbReference type="NCBI Taxonomy" id="137266"/>
    <lineage>
        <taxon>Bacteria</taxon>
        <taxon>Bacillati</taxon>
        <taxon>Actinomycetota</taxon>
        <taxon>Actinomycetes</taxon>
        <taxon>Micromonosporales</taxon>
        <taxon>Micromonosporaceae</taxon>
        <taxon>Catenuloplanes</taxon>
    </lineage>
</organism>
<dbReference type="SUPFAM" id="SSF47413">
    <property type="entry name" value="lambda repressor-like DNA-binding domains"/>
    <property type="match status" value="1"/>
</dbReference>
<dbReference type="Gene3D" id="1.10.260.40">
    <property type="entry name" value="lambda repressor-like DNA-binding domains"/>
    <property type="match status" value="1"/>
</dbReference>
<dbReference type="Pfam" id="PF13377">
    <property type="entry name" value="Peripla_BP_3"/>
    <property type="match status" value="1"/>
</dbReference>
<keyword evidence="2" id="KW-0238">DNA-binding</keyword>
<dbReference type="AlphaFoldDB" id="A0AAE3YPZ1"/>
<proteinExistence type="predicted"/>
<dbReference type="InterPro" id="IPR010982">
    <property type="entry name" value="Lambda_DNA-bd_dom_sf"/>
</dbReference>
<dbReference type="PROSITE" id="PS50932">
    <property type="entry name" value="HTH_LACI_2"/>
    <property type="match status" value="1"/>
</dbReference>
<evidence type="ECO:0000313" key="6">
    <source>
        <dbReference type="Proteomes" id="UP001183643"/>
    </source>
</evidence>
<dbReference type="Proteomes" id="UP001183643">
    <property type="component" value="Unassembled WGS sequence"/>
</dbReference>
<name>A0AAE3YPZ1_9ACTN</name>
<dbReference type="GO" id="GO:0000976">
    <property type="term" value="F:transcription cis-regulatory region binding"/>
    <property type="evidence" value="ECO:0007669"/>
    <property type="project" value="TreeGrafter"/>
</dbReference>
<accession>A0AAE3YPZ1</accession>
<feature type="domain" description="HTH lacI-type" evidence="4">
    <location>
        <begin position="4"/>
        <end position="57"/>
    </location>
</feature>
<dbReference type="Gene3D" id="3.40.50.2300">
    <property type="match status" value="2"/>
</dbReference>
<keyword evidence="3" id="KW-0804">Transcription</keyword>
<dbReference type="CDD" id="cd01392">
    <property type="entry name" value="HTH_LacI"/>
    <property type="match status" value="1"/>
</dbReference>
<keyword evidence="1" id="KW-0805">Transcription regulation</keyword>
<evidence type="ECO:0000256" key="1">
    <source>
        <dbReference type="ARBA" id="ARBA00023015"/>
    </source>
</evidence>
<dbReference type="SUPFAM" id="SSF53822">
    <property type="entry name" value="Periplasmic binding protein-like I"/>
    <property type="match status" value="1"/>
</dbReference>
<gene>
    <name evidence="5" type="ORF">J2S41_003066</name>
</gene>
<dbReference type="EMBL" id="JAVDYB010000001">
    <property type="protein sequence ID" value="MDR7276288.1"/>
    <property type="molecule type" value="Genomic_DNA"/>
</dbReference>
<dbReference type="Pfam" id="PF00356">
    <property type="entry name" value="LacI"/>
    <property type="match status" value="1"/>
</dbReference>
<dbReference type="InterPro" id="IPR028082">
    <property type="entry name" value="Peripla_BP_I"/>
</dbReference>
<sequence length="331" mass="35768">MTQPTIAFIAEEVGVSVTTVSKVLNGHADVAAATRERVEDSLRRHQYQRRTARRAAGHIDLVFHELDSVWAMEILRGVSAVAGPDGTPVVVSHLDGRHRPDRAHIDHLLSRRPLGIIMVLCAVADSQHRQLARRGIPVVLVDDDSATSARVPTVGANNWNGGLLATRHLIELGHRRIAVVTGPRDVLCSQARVAGYRFAHESADLPVDPDLVRYGDFTADAGLFHGVRLLDRPDRPTAIFAGSDMQAMGVLRAAARLGLSVPRDLSVIGYDDLPTAAWTGPALTTVDQPLREMAGAATRMLLDLARGVPVPADRIDFVTSLVLRETTAPPP</sequence>
<dbReference type="InterPro" id="IPR046335">
    <property type="entry name" value="LacI/GalR-like_sensor"/>
</dbReference>
<dbReference type="RefSeq" id="WP_310368315.1">
    <property type="nucleotide sequence ID" value="NZ_JAVDYB010000001.1"/>
</dbReference>
<evidence type="ECO:0000259" key="4">
    <source>
        <dbReference type="PROSITE" id="PS50932"/>
    </source>
</evidence>
<dbReference type="PANTHER" id="PTHR30146">
    <property type="entry name" value="LACI-RELATED TRANSCRIPTIONAL REPRESSOR"/>
    <property type="match status" value="1"/>
</dbReference>
<evidence type="ECO:0000256" key="3">
    <source>
        <dbReference type="ARBA" id="ARBA00023163"/>
    </source>
</evidence>
<reference evidence="5" key="1">
    <citation type="submission" date="2023-07" db="EMBL/GenBank/DDBJ databases">
        <title>Sequencing the genomes of 1000 actinobacteria strains.</title>
        <authorList>
            <person name="Klenk H.-P."/>
        </authorList>
    </citation>
    <scope>NUCLEOTIDE SEQUENCE</scope>
    <source>
        <strain evidence="5">DSM 44707</strain>
    </source>
</reference>
<evidence type="ECO:0000256" key="2">
    <source>
        <dbReference type="ARBA" id="ARBA00023125"/>
    </source>
</evidence>
<dbReference type="PANTHER" id="PTHR30146:SF153">
    <property type="entry name" value="LACTOSE OPERON REPRESSOR"/>
    <property type="match status" value="1"/>
</dbReference>
<comment type="caution">
    <text evidence="5">The sequence shown here is derived from an EMBL/GenBank/DDBJ whole genome shotgun (WGS) entry which is preliminary data.</text>
</comment>
<evidence type="ECO:0000313" key="5">
    <source>
        <dbReference type="EMBL" id="MDR7276288.1"/>
    </source>
</evidence>
<dbReference type="GO" id="GO:0003700">
    <property type="term" value="F:DNA-binding transcription factor activity"/>
    <property type="evidence" value="ECO:0007669"/>
    <property type="project" value="TreeGrafter"/>
</dbReference>
<keyword evidence="6" id="KW-1185">Reference proteome</keyword>
<dbReference type="SMART" id="SM00354">
    <property type="entry name" value="HTH_LACI"/>
    <property type="match status" value="1"/>
</dbReference>